<reference evidence="2" key="2">
    <citation type="submission" date="2021-02" db="EMBL/GenBank/DDBJ databases">
        <title>Aspergillus luchuensis mut. kawachii IFO 4304 genome sequence.</title>
        <authorList>
            <person name="Mori K."/>
            <person name="Kadooka C."/>
            <person name="Goto M."/>
            <person name="Futagami T."/>
        </authorList>
    </citation>
    <scope>NUCLEOTIDE SEQUENCE</scope>
    <source>
        <strain evidence="2">IFO 4308</strain>
    </source>
</reference>
<protein>
    <submittedName>
        <fullName evidence="2">Uncharacterized protein</fullName>
    </submittedName>
</protein>
<organism evidence="2 3">
    <name type="scientific">Aspergillus kawachii</name>
    <name type="common">White koji mold</name>
    <name type="synonym">Aspergillus awamori var. kawachi</name>
    <dbReference type="NCBI Taxonomy" id="1069201"/>
    <lineage>
        <taxon>Eukaryota</taxon>
        <taxon>Fungi</taxon>
        <taxon>Dikarya</taxon>
        <taxon>Ascomycota</taxon>
        <taxon>Pezizomycotina</taxon>
        <taxon>Eurotiomycetes</taxon>
        <taxon>Eurotiomycetidae</taxon>
        <taxon>Eurotiales</taxon>
        <taxon>Aspergillaceae</taxon>
        <taxon>Aspergillus</taxon>
        <taxon>Aspergillus subgen. Circumdati</taxon>
    </lineage>
</organism>
<dbReference type="KEGG" id="aluc:AKAW2_60488A"/>
<dbReference type="AlphaFoldDB" id="A0A7R7WFW0"/>
<name>A0A7R7WFW0_ASPKA</name>
<keyword evidence="1" id="KW-1133">Transmembrane helix</keyword>
<reference evidence="2" key="1">
    <citation type="submission" date="2021-01" db="EMBL/GenBank/DDBJ databases">
        <authorList>
            <consortium name="Aspergillus luchuensis mut. kawachii IFO 4304 genome sequencing consortium"/>
            <person name="Kazuki M."/>
            <person name="Futagami T."/>
        </authorList>
    </citation>
    <scope>NUCLEOTIDE SEQUENCE</scope>
    <source>
        <strain evidence="2">IFO 4308</strain>
    </source>
</reference>
<dbReference type="OrthoDB" id="2896006at2759"/>
<feature type="transmembrane region" description="Helical" evidence="1">
    <location>
        <begin position="166"/>
        <end position="184"/>
    </location>
</feature>
<feature type="transmembrane region" description="Helical" evidence="1">
    <location>
        <begin position="254"/>
        <end position="278"/>
    </location>
</feature>
<dbReference type="RefSeq" id="XP_041545986.1">
    <property type="nucleotide sequence ID" value="XM_041692619.1"/>
</dbReference>
<accession>A0A7R7WFW0</accession>
<keyword evidence="3" id="KW-1185">Reference proteome</keyword>
<evidence type="ECO:0000256" key="1">
    <source>
        <dbReference type="SAM" id="Phobius"/>
    </source>
</evidence>
<keyword evidence="1" id="KW-0472">Membrane</keyword>
<feature type="transmembrane region" description="Helical" evidence="1">
    <location>
        <begin position="336"/>
        <end position="356"/>
    </location>
</feature>
<evidence type="ECO:0000313" key="2">
    <source>
        <dbReference type="EMBL" id="BCS02224.1"/>
    </source>
</evidence>
<feature type="transmembrane region" description="Helical" evidence="1">
    <location>
        <begin position="136"/>
        <end position="154"/>
    </location>
</feature>
<evidence type="ECO:0000313" key="3">
    <source>
        <dbReference type="Proteomes" id="UP000661280"/>
    </source>
</evidence>
<keyword evidence="1" id="KW-0812">Transmembrane</keyword>
<dbReference type="EMBL" id="AP024430">
    <property type="protein sequence ID" value="BCS02224.1"/>
    <property type="molecule type" value="Genomic_DNA"/>
</dbReference>
<sequence>MSAETSTSIIRLCSLSRYIMAYTPSPQSLLIIFRELLNTIIYSAGDYPLLARTHQSFQKGPAQFNRGLLLAPISVGIVLDILVRYIIGHVLMSILILETVGKQVNVSKVADKKLAPSSRYLFQNSAALYRRGGFSLLLNGIYSACTYWVMHSLVTNISTILLPSQLAYVVASVLLAETRFFWTAKTILQRDQLRFVPSPHDLRRWRALVLPTLIYSTAEAMMVHFPGLLNSRLAPASSENVTIEGLSYIVRSDILISALMLFAQLFLLLPSYMALILVQASLLPPICETIIYRPSRQQQQGVRVGEIFSAVKQGPLQIWEAAQMIGTGRLLYCLELYGKMCLCLLVIAAMVHLIVYSML</sequence>
<dbReference type="Proteomes" id="UP000661280">
    <property type="component" value="Chromosome 6"/>
</dbReference>
<dbReference type="GeneID" id="64963545"/>
<proteinExistence type="predicted"/>
<gene>
    <name evidence="2" type="ORF">AKAW2_60488A</name>
</gene>